<proteinExistence type="predicted"/>
<accession>A0A137NVW4</accession>
<reference evidence="1 2" key="1">
    <citation type="journal article" date="2015" name="Genome Biol. Evol.">
        <title>Phylogenomic analyses indicate that early fungi evolved digesting cell walls of algal ancestors of land plants.</title>
        <authorList>
            <person name="Chang Y."/>
            <person name="Wang S."/>
            <person name="Sekimoto S."/>
            <person name="Aerts A.L."/>
            <person name="Choi C."/>
            <person name="Clum A."/>
            <person name="LaButti K.M."/>
            <person name="Lindquist E.A."/>
            <person name="Yee Ngan C."/>
            <person name="Ohm R.A."/>
            <person name="Salamov A.A."/>
            <person name="Grigoriev I.V."/>
            <person name="Spatafora J.W."/>
            <person name="Berbee M.L."/>
        </authorList>
    </citation>
    <scope>NUCLEOTIDE SEQUENCE [LARGE SCALE GENOMIC DNA]</scope>
    <source>
        <strain evidence="1 2">NRRL 28638</strain>
    </source>
</reference>
<dbReference type="InterPro" id="IPR032675">
    <property type="entry name" value="LRR_dom_sf"/>
</dbReference>
<protein>
    <recommendedName>
        <fullName evidence="3">RNI-like protein</fullName>
    </recommendedName>
</protein>
<dbReference type="EMBL" id="KQ964687">
    <property type="protein sequence ID" value="KXN66818.1"/>
    <property type="molecule type" value="Genomic_DNA"/>
</dbReference>
<evidence type="ECO:0008006" key="3">
    <source>
        <dbReference type="Google" id="ProtNLM"/>
    </source>
</evidence>
<evidence type="ECO:0000313" key="1">
    <source>
        <dbReference type="EMBL" id="KXN66818.1"/>
    </source>
</evidence>
<name>A0A137NVW4_CONC2</name>
<dbReference type="AlphaFoldDB" id="A0A137NVW4"/>
<gene>
    <name evidence="1" type="ORF">CONCODRAFT_11260</name>
</gene>
<sequence length="474" mass="55550">MNSKNNTNINWLNIISNEEFQKYLDLDLVKEVSMISKLTREKLNPLLFKYIILIPYCFDIKFNIKNNIFDEYFNHKYYGVVDYNVSSEVMHFSIDSGLKGLDLALSNIKQYAKSFNISDVKKAGYYLLPLVNIFCNLTKLKLESCIILYNEFFKLGESLPNLRQIELIRVTFIKLSTVSVPLDCFVLPRKLYYLSICHCAIANTDFMPYPCKFLFNYSIRFPRSNFIIPKIKAYSLKKLKFLSDSVQDSGLKEFLDINPNLESLKINSLYSNITYSLKSLQGLEINTVTDFDNDVHISTFDSVTMLKVGRTYMEYGDDNTDLKRFCLKFSNLKDLELDVYNYDELRTLSDKFLYKILSNLPKLKTLRLEIGKDIFASLNLFSDDESENDREDNINMEDIFDISSFNNIENLYLTANSNILFNTNFEDCKSLKQIKFCTSSDRVNTEEFLRKFKGYKNWYFKFTLHTIYGIKLSK</sequence>
<dbReference type="Gene3D" id="3.80.10.10">
    <property type="entry name" value="Ribonuclease Inhibitor"/>
    <property type="match status" value="1"/>
</dbReference>
<evidence type="ECO:0000313" key="2">
    <source>
        <dbReference type="Proteomes" id="UP000070444"/>
    </source>
</evidence>
<keyword evidence="2" id="KW-1185">Reference proteome</keyword>
<organism evidence="1 2">
    <name type="scientific">Conidiobolus coronatus (strain ATCC 28846 / CBS 209.66 / NRRL 28638)</name>
    <name type="common">Delacroixia coronata</name>
    <dbReference type="NCBI Taxonomy" id="796925"/>
    <lineage>
        <taxon>Eukaryota</taxon>
        <taxon>Fungi</taxon>
        <taxon>Fungi incertae sedis</taxon>
        <taxon>Zoopagomycota</taxon>
        <taxon>Entomophthoromycotina</taxon>
        <taxon>Entomophthoromycetes</taxon>
        <taxon>Entomophthorales</taxon>
        <taxon>Ancylistaceae</taxon>
        <taxon>Conidiobolus</taxon>
    </lineage>
</organism>
<dbReference type="SUPFAM" id="SSF52047">
    <property type="entry name" value="RNI-like"/>
    <property type="match status" value="1"/>
</dbReference>
<dbReference type="Proteomes" id="UP000070444">
    <property type="component" value="Unassembled WGS sequence"/>
</dbReference>